<dbReference type="AlphaFoldDB" id="A0ABD0K5W3"/>
<keyword evidence="1" id="KW-0472">Membrane</keyword>
<keyword evidence="3" id="KW-1185">Reference proteome</keyword>
<evidence type="ECO:0000313" key="2">
    <source>
        <dbReference type="EMBL" id="KAK7482472.1"/>
    </source>
</evidence>
<dbReference type="Proteomes" id="UP001519460">
    <property type="component" value="Unassembled WGS sequence"/>
</dbReference>
<accession>A0ABD0K5W3</accession>
<evidence type="ECO:0000313" key="3">
    <source>
        <dbReference type="Proteomes" id="UP001519460"/>
    </source>
</evidence>
<keyword evidence="1" id="KW-0812">Transmembrane</keyword>
<organism evidence="2 3">
    <name type="scientific">Batillaria attramentaria</name>
    <dbReference type="NCBI Taxonomy" id="370345"/>
    <lineage>
        <taxon>Eukaryota</taxon>
        <taxon>Metazoa</taxon>
        <taxon>Spiralia</taxon>
        <taxon>Lophotrochozoa</taxon>
        <taxon>Mollusca</taxon>
        <taxon>Gastropoda</taxon>
        <taxon>Caenogastropoda</taxon>
        <taxon>Sorbeoconcha</taxon>
        <taxon>Cerithioidea</taxon>
        <taxon>Batillariidae</taxon>
        <taxon>Batillaria</taxon>
    </lineage>
</organism>
<sequence>MDLRKELRPLYVSMALAGFYHESENPEENDSGSEEPPSSKKIGSSLYCYIVVGLMWVNFLRYIPSFWVGPDAEKPLLVDRVIHVIFFLQCATSGTIFLFHCKRPKRLQEFVKLCKTISKTYGGILSETKHPRSLSKDADIASRLCCALRTRFLPNVSAPDRINAL</sequence>
<reference evidence="2 3" key="1">
    <citation type="journal article" date="2023" name="Sci. Data">
        <title>Genome assembly of the Korean intertidal mud-creeper Batillaria attramentaria.</title>
        <authorList>
            <person name="Patra A.K."/>
            <person name="Ho P.T."/>
            <person name="Jun S."/>
            <person name="Lee S.J."/>
            <person name="Kim Y."/>
            <person name="Won Y.J."/>
        </authorList>
    </citation>
    <scope>NUCLEOTIDE SEQUENCE [LARGE SCALE GENOMIC DNA]</scope>
    <source>
        <strain evidence="2">Wonlab-2016</strain>
    </source>
</reference>
<feature type="transmembrane region" description="Helical" evidence="1">
    <location>
        <begin position="81"/>
        <end position="99"/>
    </location>
</feature>
<feature type="transmembrane region" description="Helical" evidence="1">
    <location>
        <begin position="46"/>
        <end position="69"/>
    </location>
</feature>
<protein>
    <submittedName>
        <fullName evidence="2">Uncharacterized protein</fullName>
    </submittedName>
</protein>
<keyword evidence="1" id="KW-1133">Transmembrane helix</keyword>
<gene>
    <name evidence="2" type="ORF">BaRGS_00026289</name>
</gene>
<evidence type="ECO:0000256" key="1">
    <source>
        <dbReference type="SAM" id="Phobius"/>
    </source>
</evidence>
<dbReference type="EMBL" id="JACVVK020000244">
    <property type="protein sequence ID" value="KAK7482472.1"/>
    <property type="molecule type" value="Genomic_DNA"/>
</dbReference>
<comment type="caution">
    <text evidence="2">The sequence shown here is derived from an EMBL/GenBank/DDBJ whole genome shotgun (WGS) entry which is preliminary data.</text>
</comment>
<proteinExistence type="predicted"/>
<name>A0ABD0K5W3_9CAEN</name>